<protein>
    <submittedName>
        <fullName evidence="1">Uncharacterized protein</fullName>
    </submittedName>
</protein>
<proteinExistence type="predicted"/>
<evidence type="ECO:0000313" key="2">
    <source>
        <dbReference type="Proteomes" id="UP000299102"/>
    </source>
</evidence>
<sequence>MIKGGRERERVRGQEGGVRERNKTAPLFLTSRGRCYSTIMCCARGRPIIVEWERRKAFGGPLSFGDSSLRYRALHFFKRFGQKCVKCVPQQRRPVSFRATIKVVVYKSHGGAAAGGMDPLSFASSNVPLSARRSPRAGLYTLRLSNTTCPQHDYATPARARSPARRPTPRFPTCVVHPAEFDVDVREIFTSALEDYSQTSPTRFLGFPRNRSRERPYRRSCTSAALVFPTRIRNTYQGLDRCIIGFRIFYCGAFIDLR</sequence>
<keyword evidence="2" id="KW-1185">Reference proteome</keyword>
<name>A0A4C1TKM4_EUMVA</name>
<dbReference type="Proteomes" id="UP000299102">
    <property type="component" value="Unassembled WGS sequence"/>
</dbReference>
<dbReference type="AlphaFoldDB" id="A0A4C1TKM4"/>
<dbReference type="EMBL" id="BGZK01000066">
    <property type="protein sequence ID" value="GBP14746.1"/>
    <property type="molecule type" value="Genomic_DNA"/>
</dbReference>
<gene>
    <name evidence="1" type="ORF">EVAR_9647_1</name>
</gene>
<evidence type="ECO:0000313" key="1">
    <source>
        <dbReference type="EMBL" id="GBP14746.1"/>
    </source>
</evidence>
<reference evidence="1 2" key="1">
    <citation type="journal article" date="2019" name="Commun. Biol.">
        <title>The bagworm genome reveals a unique fibroin gene that provides high tensile strength.</title>
        <authorList>
            <person name="Kono N."/>
            <person name="Nakamura H."/>
            <person name="Ohtoshi R."/>
            <person name="Tomita M."/>
            <person name="Numata K."/>
            <person name="Arakawa K."/>
        </authorList>
    </citation>
    <scope>NUCLEOTIDE SEQUENCE [LARGE SCALE GENOMIC DNA]</scope>
</reference>
<organism evidence="1 2">
    <name type="scientific">Eumeta variegata</name>
    <name type="common">Bagworm moth</name>
    <name type="synonym">Eumeta japonica</name>
    <dbReference type="NCBI Taxonomy" id="151549"/>
    <lineage>
        <taxon>Eukaryota</taxon>
        <taxon>Metazoa</taxon>
        <taxon>Ecdysozoa</taxon>
        <taxon>Arthropoda</taxon>
        <taxon>Hexapoda</taxon>
        <taxon>Insecta</taxon>
        <taxon>Pterygota</taxon>
        <taxon>Neoptera</taxon>
        <taxon>Endopterygota</taxon>
        <taxon>Lepidoptera</taxon>
        <taxon>Glossata</taxon>
        <taxon>Ditrysia</taxon>
        <taxon>Tineoidea</taxon>
        <taxon>Psychidae</taxon>
        <taxon>Oiketicinae</taxon>
        <taxon>Eumeta</taxon>
    </lineage>
</organism>
<comment type="caution">
    <text evidence="1">The sequence shown here is derived from an EMBL/GenBank/DDBJ whole genome shotgun (WGS) entry which is preliminary data.</text>
</comment>
<accession>A0A4C1TKM4</accession>